<dbReference type="AlphaFoldDB" id="A0AAV9HPL3"/>
<evidence type="ECO:0000256" key="1">
    <source>
        <dbReference type="ARBA" id="ARBA00008072"/>
    </source>
</evidence>
<evidence type="ECO:0000256" key="2">
    <source>
        <dbReference type="ARBA" id="ARBA00023002"/>
    </source>
</evidence>
<dbReference type="InterPro" id="IPR013154">
    <property type="entry name" value="ADH-like_N"/>
</dbReference>
<accession>A0AAV9HPL3</accession>
<dbReference type="Proteomes" id="UP001321749">
    <property type="component" value="Unassembled WGS sequence"/>
</dbReference>
<gene>
    <name evidence="4" type="ORF">QBC42DRAFT_346195</name>
</gene>
<dbReference type="EMBL" id="MU864969">
    <property type="protein sequence ID" value="KAK4462687.1"/>
    <property type="molecule type" value="Genomic_DNA"/>
</dbReference>
<dbReference type="SUPFAM" id="SSF50129">
    <property type="entry name" value="GroES-like"/>
    <property type="match status" value="1"/>
</dbReference>
<comment type="similarity">
    <text evidence="1">Belongs to the zinc-containing alcohol dehydrogenase family.</text>
</comment>
<reference evidence="4" key="1">
    <citation type="journal article" date="2023" name="Mol. Phylogenet. Evol.">
        <title>Genome-scale phylogeny and comparative genomics of the fungal order Sordariales.</title>
        <authorList>
            <person name="Hensen N."/>
            <person name="Bonometti L."/>
            <person name="Westerberg I."/>
            <person name="Brannstrom I.O."/>
            <person name="Guillou S."/>
            <person name="Cros-Aarteil S."/>
            <person name="Calhoun S."/>
            <person name="Haridas S."/>
            <person name="Kuo A."/>
            <person name="Mondo S."/>
            <person name="Pangilinan J."/>
            <person name="Riley R."/>
            <person name="LaButti K."/>
            <person name="Andreopoulos B."/>
            <person name="Lipzen A."/>
            <person name="Chen C."/>
            <person name="Yan M."/>
            <person name="Daum C."/>
            <person name="Ng V."/>
            <person name="Clum A."/>
            <person name="Steindorff A."/>
            <person name="Ohm R.A."/>
            <person name="Martin F."/>
            <person name="Silar P."/>
            <person name="Natvig D.O."/>
            <person name="Lalanne C."/>
            <person name="Gautier V."/>
            <person name="Ament-Velasquez S.L."/>
            <person name="Kruys A."/>
            <person name="Hutchinson M.I."/>
            <person name="Powell A.J."/>
            <person name="Barry K."/>
            <person name="Miller A.N."/>
            <person name="Grigoriev I.V."/>
            <person name="Debuchy R."/>
            <person name="Gladieux P."/>
            <person name="Hiltunen Thoren M."/>
            <person name="Johannesson H."/>
        </authorList>
    </citation>
    <scope>NUCLEOTIDE SEQUENCE</scope>
    <source>
        <strain evidence="4">PSN324</strain>
    </source>
</reference>
<evidence type="ECO:0000313" key="4">
    <source>
        <dbReference type="EMBL" id="KAK4462687.1"/>
    </source>
</evidence>
<feature type="domain" description="Enoyl reductase (ER)" evidence="3">
    <location>
        <begin position="13"/>
        <end position="345"/>
    </location>
</feature>
<dbReference type="InterPro" id="IPR047122">
    <property type="entry name" value="Trans-enoyl_RdTase-like"/>
</dbReference>
<keyword evidence="5" id="KW-1185">Reference proteome</keyword>
<dbReference type="Gene3D" id="3.90.180.10">
    <property type="entry name" value="Medium-chain alcohol dehydrogenases, catalytic domain"/>
    <property type="match status" value="1"/>
</dbReference>
<dbReference type="Gene3D" id="3.40.50.720">
    <property type="entry name" value="NAD(P)-binding Rossmann-like Domain"/>
    <property type="match status" value="1"/>
</dbReference>
<dbReference type="GO" id="GO:0016651">
    <property type="term" value="F:oxidoreductase activity, acting on NAD(P)H"/>
    <property type="evidence" value="ECO:0007669"/>
    <property type="project" value="InterPro"/>
</dbReference>
<dbReference type="SMART" id="SM00829">
    <property type="entry name" value="PKS_ER"/>
    <property type="match status" value="1"/>
</dbReference>
<dbReference type="Pfam" id="PF08240">
    <property type="entry name" value="ADH_N"/>
    <property type="match status" value="1"/>
</dbReference>
<sequence>MATHTAAWIKTKHAALEVGLAETPTPGPGELLVKIKLIAFSPIEARLQKTEIVGQPLSYPNILGFSFAGVVEKVGPGVEGFSVGDNVAAHRPHYKGNDPRFGSFQQYTLAAVATTSKLPSENLLEAGASAILNLATVASALSFFQGLDKPSLDKSAPAPSTGKKILIYGGSSSCGGLGITYAKAAGYTVVTTSSPRNRDYVSSLGPDVVIDHRQSPDQVAKEIEANGPYYRIWDTIGIPPVTNILAGYLGANGGGSYHTVIPVLPAANPIPENVKVEFQPYSAIFYNPANEEFRKWFYGTLLPQGLASGVIVPTPSQWVKGGLPSTQQALDLLSSFQVSGHKLILDPWE</sequence>
<dbReference type="PANTHER" id="PTHR45348:SF2">
    <property type="entry name" value="ZINC-TYPE ALCOHOL DEHYDROGENASE-LIKE PROTEIN C2E1P3.01"/>
    <property type="match status" value="1"/>
</dbReference>
<dbReference type="CDD" id="cd08249">
    <property type="entry name" value="enoyl_reductase_like"/>
    <property type="match status" value="1"/>
</dbReference>
<dbReference type="SUPFAM" id="SSF51735">
    <property type="entry name" value="NAD(P)-binding Rossmann-fold domains"/>
    <property type="match status" value="1"/>
</dbReference>
<keyword evidence="2" id="KW-0560">Oxidoreductase</keyword>
<evidence type="ECO:0000259" key="3">
    <source>
        <dbReference type="SMART" id="SM00829"/>
    </source>
</evidence>
<dbReference type="InterPro" id="IPR011032">
    <property type="entry name" value="GroES-like_sf"/>
</dbReference>
<comment type="caution">
    <text evidence="4">The sequence shown here is derived from an EMBL/GenBank/DDBJ whole genome shotgun (WGS) entry which is preliminary data.</text>
</comment>
<proteinExistence type="inferred from homology"/>
<dbReference type="InterPro" id="IPR020843">
    <property type="entry name" value="ER"/>
</dbReference>
<reference evidence="4" key="2">
    <citation type="submission" date="2023-06" db="EMBL/GenBank/DDBJ databases">
        <authorList>
            <consortium name="Lawrence Berkeley National Laboratory"/>
            <person name="Mondo S.J."/>
            <person name="Hensen N."/>
            <person name="Bonometti L."/>
            <person name="Westerberg I."/>
            <person name="Brannstrom I.O."/>
            <person name="Guillou S."/>
            <person name="Cros-Aarteil S."/>
            <person name="Calhoun S."/>
            <person name="Haridas S."/>
            <person name="Kuo A."/>
            <person name="Pangilinan J."/>
            <person name="Riley R."/>
            <person name="Labutti K."/>
            <person name="Andreopoulos B."/>
            <person name="Lipzen A."/>
            <person name="Chen C."/>
            <person name="Yanf M."/>
            <person name="Daum C."/>
            <person name="Ng V."/>
            <person name="Clum A."/>
            <person name="Steindorff A."/>
            <person name="Ohm R."/>
            <person name="Martin F."/>
            <person name="Silar P."/>
            <person name="Natvig D."/>
            <person name="Lalanne C."/>
            <person name="Gautier V."/>
            <person name="Ament-Velasquez S.L."/>
            <person name="Kruys A."/>
            <person name="Hutchinson M.I."/>
            <person name="Powell A.J."/>
            <person name="Barry K."/>
            <person name="Miller A.N."/>
            <person name="Grigoriev I.V."/>
            <person name="Debuchy R."/>
            <person name="Gladieux P."/>
            <person name="Thoren M.H."/>
            <person name="Johannesson H."/>
        </authorList>
    </citation>
    <scope>NUCLEOTIDE SEQUENCE</scope>
    <source>
        <strain evidence="4">PSN324</strain>
    </source>
</reference>
<dbReference type="InterPro" id="IPR036291">
    <property type="entry name" value="NAD(P)-bd_dom_sf"/>
</dbReference>
<name>A0AAV9HPL3_9PEZI</name>
<evidence type="ECO:0000313" key="5">
    <source>
        <dbReference type="Proteomes" id="UP001321749"/>
    </source>
</evidence>
<organism evidence="4 5">
    <name type="scientific">Cladorrhinum samala</name>
    <dbReference type="NCBI Taxonomy" id="585594"/>
    <lineage>
        <taxon>Eukaryota</taxon>
        <taxon>Fungi</taxon>
        <taxon>Dikarya</taxon>
        <taxon>Ascomycota</taxon>
        <taxon>Pezizomycotina</taxon>
        <taxon>Sordariomycetes</taxon>
        <taxon>Sordariomycetidae</taxon>
        <taxon>Sordariales</taxon>
        <taxon>Podosporaceae</taxon>
        <taxon>Cladorrhinum</taxon>
    </lineage>
</organism>
<protein>
    <submittedName>
        <fullName evidence="4">Chaperonin 10-like protein</fullName>
    </submittedName>
</protein>
<dbReference type="PANTHER" id="PTHR45348">
    <property type="entry name" value="HYPOTHETICAL OXIDOREDUCTASE (EUROFUNG)"/>
    <property type="match status" value="1"/>
</dbReference>